<protein>
    <submittedName>
        <fullName evidence="1">Uncharacterized protein</fullName>
    </submittedName>
</protein>
<dbReference type="AlphaFoldDB" id="L1JRR3"/>
<gene>
    <name evidence="1" type="ORF">GUITHDRAFT_47460</name>
</gene>
<dbReference type="HOGENOM" id="CLU_2549985_0_0_1"/>
<dbReference type="EMBL" id="JH992977">
    <property type="protein sequence ID" value="EKX50860.1"/>
    <property type="molecule type" value="Genomic_DNA"/>
</dbReference>
<feature type="non-terminal residue" evidence="1">
    <location>
        <position position="83"/>
    </location>
</feature>
<dbReference type="KEGG" id="gtt:GUITHDRAFT_47460"/>
<name>L1JRR3_GUITC</name>
<evidence type="ECO:0000313" key="1">
    <source>
        <dbReference type="EMBL" id="EKX50860.1"/>
    </source>
</evidence>
<accession>L1JRR3</accession>
<dbReference type="PaxDb" id="55529-EKX50860"/>
<sequence length="83" mass="9676">LSWQDELMCIECRHLKNQDQSNQARDSYRICANPLMPEICPFLALGIYFLSYTPDEQKLFPGSHQYHRFLAGLQRVLTPDESS</sequence>
<reference evidence="1" key="1">
    <citation type="journal article" date="2012" name="Nature">
        <title>Algal genomes reveal evolutionary mosaicism and the fate of nucleomorphs.</title>
        <authorList>
            <consortium name="DOE Joint Genome Institute"/>
            <person name="Curtis B.A."/>
            <person name="Tanifuji G."/>
            <person name="Burki F."/>
            <person name="Gruber A."/>
            <person name="Irimia M."/>
            <person name="Maruyama S."/>
            <person name="Arias M.C."/>
            <person name="Ball S.G."/>
            <person name="Gile G.H."/>
            <person name="Hirakawa Y."/>
            <person name="Hopkins J.F."/>
            <person name="Kuo A."/>
            <person name="Rensing S.A."/>
            <person name="Schmutz J."/>
            <person name="Symeonidi A."/>
            <person name="Elias M."/>
            <person name="Eveleigh R.J."/>
            <person name="Herman E.K."/>
            <person name="Klute M.J."/>
            <person name="Nakayama T."/>
            <person name="Obornik M."/>
            <person name="Reyes-Prieto A."/>
            <person name="Armbrust E.V."/>
            <person name="Aves S.J."/>
            <person name="Beiko R.G."/>
            <person name="Coutinho P."/>
            <person name="Dacks J.B."/>
            <person name="Durnford D.G."/>
            <person name="Fast N.M."/>
            <person name="Green B.R."/>
            <person name="Grisdale C.J."/>
            <person name="Hempel F."/>
            <person name="Henrissat B."/>
            <person name="Hoppner M.P."/>
            <person name="Ishida K."/>
            <person name="Kim E."/>
            <person name="Koreny L."/>
            <person name="Kroth P.G."/>
            <person name="Liu Y."/>
            <person name="Malik S.B."/>
            <person name="Maier U.G."/>
            <person name="McRose D."/>
            <person name="Mock T."/>
            <person name="Neilson J.A."/>
            <person name="Onodera N.T."/>
            <person name="Poole A.M."/>
            <person name="Pritham E.J."/>
            <person name="Richards T.A."/>
            <person name="Rocap G."/>
            <person name="Roy S.W."/>
            <person name="Sarai C."/>
            <person name="Schaack S."/>
            <person name="Shirato S."/>
            <person name="Slamovits C.H."/>
            <person name="Spencer D.F."/>
            <person name="Suzuki S."/>
            <person name="Worden A.Z."/>
            <person name="Zauner S."/>
            <person name="Barry K."/>
            <person name="Bell C."/>
            <person name="Bharti A.K."/>
            <person name="Crow J.A."/>
            <person name="Grimwood J."/>
            <person name="Kramer R."/>
            <person name="Lindquist E."/>
            <person name="Lucas S."/>
            <person name="Salamov A."/>
            <person name="McFadden G.I."/>
            <person name="Lane C.E."/>
            <person name="Keeling P.J."/>
            <person name="Gray M.W."/>
            <person name="Grigoriev I.V."/>
            <person name="Archibald J.M."/>
        </authorList>
    </citation>
    <scope>NUCLEOTIDE SEQUENCE</scope>
    <source>
        <strain evidence="1">CCMP2712</strain>
    </source>
</reference>
<organism evidence="1">
    <name type="scientific">Guillardia theta (strain CCMP2712)</name>
    <name type="common">Cryptophyte</name>
    <dbReference type="NCBI Taxonomy" id="905079"/>
    <lineage>
        <taxon>Eukaryota</taxon>
        <taxon>Cryptophyceae</taxon>
        <taxon>Pyrenomonadales</taxon>
        <taxon>Geminigeraceae</taxon>
        <taxon>Guillardia</taxon>
    </lineage>
</organism>
<proteinExistence type="predicted"/>
<dbReference type="STRING" id="905079.L1JRR3"/>
<feature type="non-terminal residue" evidence="1">
    <location>
        <position position="1"/>
    </location>
</feature>
<dbReference type="RefSeq" id="XP_005837840.1">
    <property type="nucleotide sequence ID" value="XM_005837783.1"/>
</dbReference>
<dbReference type="GeneID" id="17307386"/>